<reference evidence="1 2" key="1">
    <citation type="submission" date="2021-06" db="EMBL/GenBank/DDBJ databases">
        <title>Caerostris extrusa draft genome.</title>
        <authorList>
            <person name="Kono N."/>
            <person name="Arakawa K."/>
        </authorList>
    </citation>
    <scope>NUCLEOTIDE SEQUENCE [LARGE SCALE GENOMIC DNA]</scope>
</reference>
<organism evidence="1 2">
    <name type="scientific">Caerostris extrusa</name>
    <name type="common">Bark spider</name>
    <name type="synonym">Caerostris bankana</name>
    <dbReference type="NCBI Taxonomy" id="172846"/>
    <lineage>
        <taxon>Eukaryota</taxon>
        <taxon>Metazoa</taxon>
        <taxon>Ecdysozoa</taxon>
        <taxon>Arthropoda</taxon>
        <taxon>Chelicerata</taxon>
        <taxon>Arachnida</taxon>
        <taxon>Araneae</taxon>
        <taxon>Araneomorphae</taxon>
        <taxon>Entelegynae</taxon>
        <taxon>Araneoidea</taxon>
        <taxon>Araneidae</taxon>
        <taxon>Caerostris</taxon>
    </lineage>
</organism>
<protein>
    <submittedName>
        <fullName evidence="1">Uncharacterized protein</fullName>
    </submittedName>
</protein>
<evidence type="ECO:0000313" key="1">
    <source>
        <dbReference type="EMBL" id="GIY36086.1"/>
    </source>
</evidence>
<dbReference type="AlphaFoldDB" id="A0AAV4ST30"/>
<dbReference type="Proteomes" id="UP001054945">
    <property type="component" value="Unassembled WGS sequence"/>
</dbReference>
<proteinExistence type="predicted"/>
<gene>
    <name evidence="1" type="ORF">CEXT_449811</name>
</gene>
<comment type="caution">
    <text evidence="1">The sequence shown here is derived from an EMBL/GenBank/DDBJ whole genome shotgun (WGS) entry which is preliminary data.</text>
</comment>
<evidence type="ECO:0000313" key="2">
    <source>
        <dbReference type="Proteomes" id="UP001054945"/>
    </source>
</evidence>
<sequence length="113" mass="12307">MSHIETIHLMDYSRVENQFIIELAISTITGVVSDVTSLGLAAQPGDMEGRVRNSERGGYCGCQEETSATWEEDFLFSNVGSIKGEKGYSLRSCMGMEKQEGNSTKGGLPLYSS</sequence>
<accession>A0AAV4ST30</accession>
<dbReference type="EMBL" id="BPLR01010008">
    <property type="protein sequence ID" value="GIY36086.1"/>
    <property type="molecule type" value="Genomic_DNA"/>
</dbReference>
<name>A0AAV4ST30_CAEEX</name>
<keyword evidence="2" id="KW-1185">Reference proteome</keyword>